<dbReference type="NCBIfam" id="TIGR01477">
    <property type="entry name" value="RIFIN"/>
    <property type="match status" value="1"/>
</dbReference>
<gene>
    <name evidence="3" type="ORF">CK202_5200</name>
    <name evidence="2" type="ORF">CYL21_4230</name>
</gene>
<comment type="caution">
    <text evidence="3">The sequence shown here is derived from an EMBL/GenBank/DDBJ whole genome shotgun (WGS) entry which is preliminary data.</text>
</comment>
<dbReference type="Proteomes" id="UP000754359">
    <property type="component" value="Unassembled WGS sequence"/>
</dbReference>
<keyword evidence="1" id="KW-0472">Membrane</keyword>
<reference evidence="3 4" key="1">
    <citation type="submission" date="2017-11" db="EMBL/GenBank/DDBJ databases">
        <title>Plasmodium falciparum NF54 genome assembly.</title>
        <authorList>
            <person name="Bryant J.M."/>
            <person name="Baumgarten S."/>
            <person name="Scheidig-Benatar C."/>
            <person name="Scherf A."/>
        </authorList>
    </citation>
    <scope>NUCLEOTIDE SEQUENCE [LARGE SCALE GENOMIC DNA]</scope>
    <source>
        <strain evidence="3">NF54</strain>
    </source>
</reference>
<dbReference type="Proteomes" id="UP000232684">
    <property type="component" value="Unassembled WGS sequence"/>
</dbReference>
<organism evidence="3 4">
    <name type="scientific">Plasmodium falciparum (isolate NF54)</name>
    <dbReference type="NCBI Taxonomy" id="5843"/>
    <lineage>
        <taxon>Eukaryota</taxon>
        <taxon>Sar</taxon>
        <taxon>Alveolata</taxon>
        <taxon>Apicomplexa</taxon>
        <taxon>Aconoidasida</taxon>
        <taxon>Haemosporida</taxon>
        <taxon>Plasmodiidae</taxon>
        <taxon>Plasmodium</taxon>
        <taxon>Plasmodium (Laverania)</taxon>
    </lineage>
</organism>
<keyword evidence="1" id="KW-1133">Transmembrane helix</keyword>
<proteinExistence type="predicted"/>
<accession>A0A2I0BPU7</accession>
<dbReference type="AlphaFoldDB" id="A0A2I0BPU7"/>
<dbReference type="VEuPathDB" id="PlasmoDB:PfNF54_060038000"/>
<protein>
    <submittedName>
        <fullName evidence="3">Rifin</fullName>
    </submittedName>
</protein>
<dbReference type="EMBL" id="NYMT01000018">
    <property type="protein sequence ID" value="PKC42853.1"/>
    <property type="molecule type" value="Genomic_DNA"/>
</dbReference>
<reference evidence="2 5" key="2">
    <citation type="submission" date="2018-05" db="EMBL/GenBank/DDBJ databases">
        <title>Genome assembly of Plasmodium falciparum NF54 DiCre.</title>
        <authorList>
            <person name="Baumgarten S."/>
            <person name="Treeck M."/>
            <person name="Scherf A."/>
        </authorList>
    </citation>
    <scope>NUCLEOTIDE SEQUENCE [LARGE SCALE GENOMIC DNA]</scope>
    <source>
        <strain evidence="2">NF54</strain>
    </source>
</reference>
<dbReference type="EMBL" id="QFXU01000021">
    <property type="protein sequence ID" value="KAF4327582.1"/>
    <property type="molecule type" value="Genomic_DNA"/>
</dbReference>
<keyword evidence="1" id="KW-0812">Transmembrane</keyword>
<dbReference type="Pfam" id="PF02009">
    <property type="entry name" value="RIFIN"/>
    <property type="match status" value="1"/>
</dbReference>
<evidence type="ECO:0000313" key="2">
    <source>
        <dbReference type="EMBL" id="KAF4327582.1"/>
    </source>
</evidence>
<name>A0A2I0BPU7_PLAFO</name>
<evidence type="ECO:0000256" key="1">
    <source>
        <dbReference type="SAM" id="Phobius"/>
    </source>
</evidence>
<evidence type="ECO:0000313" key="3">
    <source>
        <dbReference type="EMBL" id="PKC42853.1"/>
    </source>
</evidence>
<sequence length="376" mass="42287">MKIHYINILLFELPLNILIYNQRNHYITRTPKATTRSLSECELYAPSNYDNDPQMKEVMDNFNRQTQQRFHEYDHRMKTTRQKCKEQCDKEIQKIILKDKLEKELMDKFATLHTDIQNDAIPTCVCEKSVADKVEKNCMKCTQNLGGIVAPSSGVLAGIAEGALYVWRDAEIVAAIAAAKEAGAAKGAAVGIKEGIKVLLNRLNTDFGLSPVRIKELESVINGTNYTDVTFIYEAIYTTYKRSCVPVDVSVRFTVADTDLTFCESVWNQTLAVSQRNMGTSPLPIIQKTAQKIVSDANFTAAATAETATEEATTTLTAKNTGEVNATYMGYQTPIIASIVAILVIVLVMIIIYLILRYRRKKKMKKKLQYIKLLEE</sequence>
<evidence type="ECO:0000313" key="4">
    <source>
        <dbReference type="Proteomes" id="UP000232684"/>
    </source>
</evidence>
<dbReference type="InterPro" id="IPR006373">
    <property type="entry name" value="VSA_Rifin"/>
</dbReference>
<dbReference type="SMR" id="A0A2I0BPU7"/>
<feature type="transmembrane region" description="Helical" evidence="1">
    <location>
        <begin position="335"/>
        <end position="356"/>
    </location>
</feature>
<evidence type="ECO:0000313" key="5">
    <source>
        <dbReference type="Proteomes" id="UP000754359"/>
    </source>
</evidence>